<comment type="caution">
    <text evidence="3">The sequence shown here is derived from an EMBL/GenBank/DDBJ whole genome shotgun (WGS) entry which is preliminary data.</text>
</comment>
<dbReference type="STRING" id="229920.ADM99_01935"/>
<dbReference type="GO" id="GO:0016757">
    <property type="term" value="F:glycosyltransferase activity"/>
    <property type="evidence" value="ECO:0007669"/>
    <property type="project" value="InterPro"/>
</dbReference>
<evidence type="ECO:0008006" key="5">
    <source>
        <dbReference type="Google" id="ProtNLM"/>
    </source>
</evidence>
<feature type="domain" description="Glycosyltransferase subfamily 4-like N-terminal" evidence="2">
    <location>
        <begin position="100"/>
        <end position="200"/>
    </location>
</feature>
<sequence>MSRFPHLPETFILREMLEMENLGWEIALYPLVVQKQPVSHPAVSKFEARAHRLPFISGTILFANFSELIRHPIRYFRIFGSIIHGNISSVKFLIRALAVFPKCVLMARLMKKEGIQHIHAHYATHPALAAWIIHQLTGIPYSVTAHAHDIYVEKPMLGTKLRDAAFIVAISQFNRDYITNYLGNSIREKIHVIHCGVNPDDYSIHQENTSDNVFHVLNIGSLQPYKGQKYLIRGCASLVKQGIPIHCTIIGGGELKDELAALISSLHLEKTVELAGARTQEEVAEMLPRADCYIQPSIITPSGKMEGIPVSLMEALVCKVPVIATNISGVPELVQDQKTGLLIPPENEEALVTAIQTIYNDRMKASEMAENGRQLVLREFSLISNVQKLASLIQESMTTPISN</sequence>
<evidence type="ECO:0000313" key="4">
    <source>
        <dbReference type="Proteomes" id="UP000050430"/>
    </source>
</evidence>
<dbReference type="SUPFAM" id="SSF53756">
    <property type="entry name" value="UDP-Glycosyltransferase/glycogen phosphorylase"/>
    <property type="match status" value="1"/>
</dbReference>
<dbReference type="Proteomes" id="UP000050430">
    <property type="component" value="Unassembled WGS sequence"/>
</dbReference>
<dbReference type="AlphaFoldDB" id="A0A0P6WZU5"/>
<evidence type="ECO:0000313" key="3">
    <source>
        <dbReference type="EMBL" id="KPL74089.1"/>
    </source>
</evidence>
<proteinExistence type="predicted"/>
<dbReference type="Pfam" id="PF13439">
    <property type="entry name" value="Glyco_transf_4"/>
    <property type="match status" value="1"/>
</dbReference>
<dbReference type="InterPro" id="IPR001296">
    <property type="entry name" value="Glyco_trans_1"/>
</dbReference>
<dbReference type="Pfam" id="PF00534">
    <property type="entry name" value="Glycos_transf_1"/>
    <property type="match status" value="1"/>
</dbReference>
<protein>
    <recommendedName>
        <fullName evidence="5">Glycosyl transferase family 1 domain-containing protein</fullName>
    </recommendedName>
</protein>
<dbReference type="PANTHER" id="PTHR12526">
    <property type="entry name" value="GLYCOSYLTRANSFERASE"/>
    <property type="match status" value="1"/>
</dbReference>
<dbReference type="OrthoDB" id="9806653at2"/>
<accession>A0A0P6WZU5</accession>
<dbReference type="Gene3D" id="3.40.50.2000">
    <property type="entry name" value="Glycogen Phosphorylase B"/>
    <property type="match status" value="2"/>
</dbReference>
<dbReference type="PANTHER" id="PTHR12526:SF636">
    <property type="entry name" value="BLL3647 PROTEIN"/>
    <property type="match status" value="1"/>
</dbReference>
<dbReference type="EMBL" id="LGCK01000004">
    <property type="protein sequence ID" value="KPL74089.1"/>
    <property type="molecule type" value="Genomic_DNA"/>
</dbReference>
<keyword evidence="4" id="KW-1185">Reference proteome</keyword>
<feature type="domain" description="Glycosyl transferase family 1" evidence="1">
    <location>
        <begin position="208"/>
        <end position="374"/>
    </location>
</feature>
<gene>
    <name evidence="3" type="ORF">ADM99_01935</name>
</gene>
<name>A0A0P6WZU5_9CHLR</name>
<dbReference type="InterPro" id="IPR028098">
    <property type="entry name" value="Glyco_trans_4-like_N"/>
</dbReference>
<reference evidence="3 4" key="1">
    <citation type="submission" date="2015-07" db="EMBL/GenBank/DDBJ databases">
        <title>Genome sequence of Leptolinea tardivitalis DSM 16556.</title>
        <authorList>
            <person name="Hemp J."/>
            <person name="Ward L.M."/>
            <person name="Pace L.A."/>
            <person name="Fischer W.W."/>
        </authorList>
    </citation>
    <scope>NUCLEOTIDE SEQUENCE [LARGE SCALE GENOMIC DNA]</scope>
    <source>
        <strain evidence="3 4">YMTK-2</strain>
    </source>
</reference>
<evidence type="ECO:0000259" key="2">
    <source>
        <dbReference type="Pfam" id="PF13439"/>
    </source>
</evidence>
<dbReference type="RefSeq" id="WP_062422986.1">
    <property type="nucleotide sequence ID" value="NZ_BBYA01000012.1"/>
</dbReference>
<organism evidence="3 4">
    <name type="scientific">Leptolinea tardivitalis</name>
    <dbReference type="NCBI Taxonomy" id="229920"/>
    <lineage>
        <taxon>Bacteria</taxon>
        <taxon>Bacillati</taxon>
        <taxon>Chloroflexota</taxon>
        <taxon>Anaerolineae</taxon>
        <taxon>Anaerolineales</taxon>
        <taxon>Anaerolineaceae</taxon>
        <taxon>Leptolinea</taxon>
    </lineage>
</organism>
<evidence type="ECO:0000259" key="1">
    <source>
        <dbReference type="Pfam" id="PF00534"/>
    </source>
</evidence>